<organism evidence="2 3">
    <name type="scientific">Winogradskya humida</name>
    <dbReference type="NCBI Taxonomy" id="113566"/>
    <lineage>
        <taxon>Bacteria</taxon>
        <taxon>Bacillati</taxon>
        <taxon>Actinomycetota</taxon>
        <taxon>Actinomycetes</taxon>
        <taxon>Micromonosporales</taxon>
        <taxon>Micromonosporaceae</taxon>
        <taxon>Winogradskya</taxon>
    </lineage>
</organism>
<reference evidence="2 3" key="1">
    <citation type="submission" date="2021-01" db="EMBL/GenBank/DDBJ databases">
        <title>Whole genome shotgun sequence of Actinoplanes humidus NBRC 14915.</title>
        <authorList>
            <person name="Komaki H."/>
            <person name="Tamura T."/>
        </authorList>
    </citation>
    <scope>NUCLEOTIDE SEQUENCE [LARGE SCALE GENOMIC DNA]</scope>
    <source>
        <strain evidence="2 3">NBRC 14915</strain>
    </source>
</reference>
<comment type="caution">
    <text evidence="2">The sequence shown here is derived from an EMBL/GenBank/DDBJ whole genome shotgun (WGS) entry which is preliminary data.</text>
</comment>
<name>A0ABQ4A5H4_9ACTN</name>
<proteinExistence type="predicted"/>
<keyword evidence="3" id="KW-1185">Reference proteome</keyword>
<accession>A0ABQ4A5H4</accession>
<feature type="region of interest" description="Disordered" evidence="1">
    <location>
        <begin position="44"/>
        <end position="66"/>
    </location>
</feature>
<feature type="compositionally biased region" description="Low complexity" evidence="1">
    <location>
        <begin position="55"/>
        <end position="66"/>
    </location>
</feature>
<protein>
    <submittedName>
        <fullName evidence="2">Uncharacterized protein</fullName>
    </submittedName>
</protein>
<evidence type="ECO:0000256" key="1">
    <source>
        <dbReference type="SAM" id="MobiDB-lite"/>
    </source>
</evidence>
<evidence type="ECO:0000313" key="2">
    <source>
        <dbReference type="EMBL" id="GIE26096.1"/>
    </source>
</evidence>
<gene>
    <name evidence="2" type="ORF">Ahu01nite_091980</name>
</gene>
<dbReference type="Proteomes" id="UP000603200">
    <property type="component" value="Unassembled WGS sequence"/>
</dbReference>
<evidence type="ECO:0000313" key="3">
    <source>
        <dbReference type="Proteomes" id="UP000603200"/>
    </source>
</evidence>
<sequence>MDEWNVHPYMVLASDGDGDGAGTCAAAADVPECEVVVQARDDADLSPDGWGGGSPARSSAPSCSRASAAACGQRSRGVTVTRVGPAGVHADVSASLAVRKAAVLNPGEIAAATHATARPRHWSPLAIAVANG</sequence>
<dbReference type="EMBL" id="BOMN01000135">
    <property type="protein sequence ID" value="GIE26096.1"/>
    <property type="molecule type" value="Genomic_DNA"/>
</dbReference>